<dbReference type="PANTHER" id="PTHR33973:SF4">
    <property type="entry name" value="OS07G0153300 PROTEIN"/>
    <property type="match status" value="1"/>
</dbReference>
<dbReference type="Pfam" id="PF07103">
    <property type="entry name" value="DUF1365"/>
    <property type="match status" value="1"/>
</dbReference>
<accession>A0A2S4PUQ6</accession>
<dbReference type="PANTHER" id="PTHR33973">
    <property type="entry name" value="OS07G0153300 PROTEIN"/>
    <property type="match status" value="1"/>
</dbReference>
<dbReference type="OrthoDB" id="3340520at2759"/>
<evidence type="ECO:0008006" key="3">
    <source>
        <dbReference type="Google" id="ProtNLM"/>
    </source>
</evidence>
<evidence type="ECO:0000313" key="1">
    <source>
        <dbReference type="EMBL" id="POS85734.1"/>
    </source>
</evidence>
<dbReference type="AlphaFoldDB" id="A0A2S4PUQ6"/>
<reference evidence="1 2" key="1">
    <citation type="submission" date="2017-10" db="EMBL/GenBank/DDBJ databases">
        <title>Development of genomic resources for the powdery mildew, Erysiphe pulchra.</title>
        <authorList>
            <person name="Wadl P.A."/>
            <person name="Mack B.M."/>
            <person name="Moore G."/>
            <person name="Beltz S.B."/>
        </authorList>
    </citation>
    <scope>NUCLEOTIDE SEQUENCE [LARGE SCALE GENOMIC DNA]</scope>
    <source>
        <strain evidence="1">Cflorida</strain>
    </source>
</reference>
<protein>
    <recommendedName>
        <fullName evidence="3">DUF1365-domain-containing protein</fullName>
    </recommendedName>
</protein>
<gene>
    <name evidence="1" type="ORF">EPUL_003159</name>
</gene>
<name>A0A2S4PUQ6_9PEZI</name>
<organism evidence="1 2">
    <name type="scientific">Erysiphe pulchra</name>
    <dbReference type="NCBI Taxonomy" id="225359"/>
    <lineage>
        <taxon>Eukaryota</taxon>
        <taxon>Fungi</taxon>
        <taxon>Dikarya</taxon>
        <taxon>Ascomycota</taxon>
        <taxon>Pezizomycotina</taxon>
        <taxon>Leotiomycetes</taxon>
        <taxon>Erysiphales</taxon>
        <taxon>Erysiphaceae</taxon>
        <taxon>Erysiphe</taxon>
    </lineage>
</organism>
<dbReference type="Proteomes" id="UP000237438">
    <property type="component" value="Unassembled WGS sequence"/>
</dbReference>
<dbReference type="EMBL" id="PEDP01000516">
    <property type="protein sequence ID" value="POS85734.1"/>
    <property type="molecule type" value="Genomic_DNA"/>
</dbReference>
<sequence length="476" mass="54747">MFPTRHSFSYSYLLAGIPIGFKGSIGGFISVDEERKNSWFSRKSWFTVHGDDYLARGHHPDGLEGKLQDYLKTQGKDYKQYSHVYLLTAAKFLNYSSNPVSIWFLYSSSNELKALLLEVNNTFDERHNYFVEPSPKSLNISLNASHKPTRLTSTWPKDFYVSTFNDRSGCYSLSVIDPFAPNLTGAGNININITLSGPSNKNAMIVTLLQSSGSTLYPEKMSILEKIQFLSRWWWVGLATFPRTLQQAFILFFRKKMPWAFRPEPRRNTISRPADETERFIEQYFRALLKLRVRNSQEAVVINQTKSQKNSSETYEIVVLTPAFYSNLLLYTSLRNALDFESSKNQTISLSEYNLISNLLVEKSSPPILPEKALGLKLFTRYFLVALSYLRKDPLYVLNCGTSALINPKVNFTRLSELDIYMLNYATSAELKKYTWELARQVIIVRIAFGSPTLWELEVLAARMISLWLILRRIFG</sequence>
<proteinExistence type="predicted"/>
<evidence type="ECO:0000313" key="2">
    <source>
        <dbReference type="Proteomes" id="UP000237438"/>
    </source>
</evidence>
<keyword evidence="2" id="KW-1185">Reference proteome</keyword>
<comment type="caution">
    <text evidence="1">The sequence shown here is derived from an EMBL/GenBank/DDBJ whole genome shotgun (WGS) entry which is preliminary data.</text>
</comment>
<dbReference type="InterPro" id="IPR010775">
    <property type="entry name" value="DUF1365"/>
</dbReference>